<sequence length="211" mass="22964">MGKIPELSRRPSRPVSSAPFPLPAAPAMTDTPTILARRDIADSLLMEGRLDEALVILTDEILPHFTETGEAREKAITQGRIADVLFAQGRLDDAMALHTERLPAVTELGDDEGIAHVLFSMANIRLARGEHESGNLQQIYEELAQAFQLSCQHGQPDAIGGIGMLLVQVLAMGGLRDDAMDTLNVVEEAFTTLRDVDSLARVRELRGMLEG</sequence>
<evidence type="ECO:0000313" key="2">
    <source>
        <dbReference type="EMBL" id="GLT23630.1"/>
    </source>
</evidence>
<evidence type="ECO:0000313" key="3">
    <source>
        <dbReference type="Proteomes" id="UP001157167"/>
    </source>
</evidence>
<reference evidence="3" key="1">
    <citation type="journal article" date="2019" name="Int. J. Syst. Evol. Microbiol.">
        <title>The Global Catalogue of Microorganisms (GCM) 10K type strain sequencing project: providing services to taxonomists for standard genome sequencing and annotation.</title>
        <authorList>
            <consortium name="The Broad Institute Genomics Platform"/>
            <consortium name="The Broad Institute Genome Sequencing Center for Infectious Disease"/>
            <person name="Wu L."/>
            <person name="Ma J."/>
        </authorList>
    </citation>
    <scope>NUCLEOTIDE SEQUENCE [LARGE SCALE GENOMIC DNA]</scope>
    <source>
        <strain evidence="3">NBRC 102407</strain>
    </source>
</reference>
<evidence type="ECO:0000256" key="1">
    <source>
        <dbReference type="SAM" id="MobiDB-lite"/>
    </source>
</evidence>
<evidence type="ECO:0008006" key="4">
    <source>
        <dbReference type="Google" id="ProtNLM"/>
    </source>
</evidence>
<accession>A0ABQ6FGQ5</accession>
<feature type="region of interest" description="Disordered" evidence="1">
    <location>
        <begin position="1"/>
        <end position="28"/>
    </location>
</feature>
<dbReference type="EMBL" id="BSPX01000054">
    <property type="protein sequence ID" value="GLT23630.1"/>
    <property type="molecule type" value="Genomic_DNA"/>
</dbReference>
<name>A0ABQ6FGQ5_9RHOO</name>
<proteinExistence type="predicted"/>
<organism evidence="2 3">
    <name type="scientific">Zoogloea oryzae</name>
    <dbReference type="NCBI Taxonomy" id="310767"/>
    <lineage>
        <taxon>Bacteria</taxon>
        <taxon>Pseudomonadati</taxon>
        <taxon>Pseudomonadota</taxon>
        <taxon>Betaproteobacteria</taxon>
        <taxon>Rhodocyclales</taxon>
        <taxon>Zoogloeaceae</taxon>
        <taxon>Zoogloea</taxon>
    </lineage>
</organism>
<comment type="caution">
    <text evidence="2">The sequence shown here is derived from an EMBL/GenBank/DDBJ whole genome shotgun (WGS) entry which is preliminary data.</text>
</comment>
<dbReference type="Gene3D" id="1.25.40.10">
    <property type="entry name" value="Tetratricopeptide repeat domain"/>
    <property type="match status" value="1"/>
</dbReference>
<dbReference type="InterPro" id="IPR011990">
    <property type="entry name" value="TPR-like_helical_dom_sf"/>
</dbReference>
<dbReference type="SUPFAM" id="SSF48452">
    <property type="entry name" value="TPR-like"/>
    <property type="match status" value="1"/>
</dbReference>
<dbReference type="Proteomes" id="UP001157167">
    <property type="component" value="Unassembled WGS sequence"/>
</dbReference>
<keyword evidence="3" id="KW-1185">Reference proteome</keyword>
<gene>
    <name evidence="2" type="ORF">GCM10007933_30970</name>
</gene>
<protein>
    <recommendedName>
        <fullName evidence="4">Tetratricopeptide repeat protein</fullName>
    </recommendedName>
</protein>